<dbReference type="Proteomes" id="UP000823775">
    <property type="component" value="Unassembled WGS sequence"/>
</dbReference>
<dbReference type="InterPro" id="IPR036397">
    <property type="entry name" value="RNaseH_sf"/>
</dbReference>
<feature type="region of interest" description="Disordered" evidence="1">
    <location>
        <begin position="61"/>
        <end position="82"/>
    </location>
</feature>
<evidence type="ECO:0000259" key="2">
    <source>
        <dbReference type="Pfam" id="PF13456"/>
    </source>
</evidence>
<sequence length="242" mass="27425">MVADLGVAEMGVRGFRGADGRGVVAFLIPLFHLSGSFELLERSKILRRLILIRRSWKTGKKQTSDEEEDELPEDNNEKESVRESCEVDLDEHSIKLFFKGISIAGSGDSGCRMSGIGVVMERAESAPPIQIQKKLYFYVEEFVAEYLALMDGLLEAVKSKMRKVYVFTDFEILYQQVRSLFSTRYVYLNVVYFQFLLHSIFNGLNLYLCAMVFTFATGVSVDGQLPLLPPSNIFILMKVLCL</sequence>
<proteinExistence type="predicted"/>
<evidence type="ECO:0000256" key="1">
    <source>
        <dbReference type="SAM" id="MobiDB-lite"/>
    </source>
</evidence>
<dbReference type="InterPro" id="IPR002156">
    <property type="entry name" value="RNaseH_domain"/>
</dbReference>
<name>A0ABS8UVS5_DATST</name>
<dbReference type="Gene3D" id="3.30.420.10">
    <property type="entry name" value="Ribonuclease H-like superfamily/Ribonuclease H"/>
    <property type="match status" value="1"/>
</dbReference>
<evidence type="ECO:0000313" key="4">
    <source>
        <dbReference type="Proteomes" id="UP000823775"/>
    </source>
</evidence>
<feature type="domain" description="RNase H type-1" evidence="2">
    <location>
        <begin position="113"/>
        <end position="181"/>
    </location>
</feature>
<comment type="caution">
    <text evidence="3">The sequence shown here is derived from an EMBL/GenBank/DDBJ whole genome shotgun (WGS) entry which is preliminary data.</text>
</comment>
<feature type="compositionally biased region" description="Acidic residues" evidence="1">
    <location>
        <begin position="65"/>
        <end position="74"/>
    </location>
</feature>
<protein>
    <recommendedName>
        <fullName evidence="2">RNase H type-1 domain-containing protein</fullName>
    </recommendedName>
</protein>
<dbReference type="Pfam" id="PF13456">
    <property type="entry name" value="RVT_3"/>
    <property type="match status" value="1"/>
</dbReference>
<organism evidence="3 4">
    <name type="scientific">Datura stramonium</name>
    <name type="common">Jimsonweed</name>
    <name type="synonym">Common thornapple</name>
    <dbReference type="NCBI Taxonomy" id="4076"/>
    <lineage>
        <taxon>Eukaryota</taxon>
        <taxon>Viridiplantae</taxon>
        <taxon>Streptophyta</taxon>
        <taxon>Embryophyta</taxon>
        <taxon>Tracheophyta</taxon>
        <taxon>Spermatophyta</taxon>
        <taxon>Magnoliopsida</taxon>
        <taxon>eudicotyledons</taxon>
        <taxon>Gunneridae</taxon>
        <taxon>Pentapetalae</taxon>
        <taxon>asterids</taxon>
        <taxon>lamiids</taxon>
        <taxon>Solanales</taxon>
        <taxon>Solanaceae</taxon>
        <taxon>Solanoideae</taxon>
        <taxon>Datureae</taxon>
        <taxon>Datura</taxon>
    </lineage>
</organism>
<evidence type="ECO:0000313" key="3">
    <source>
        <dbReference type="EMBL" id="MCD9638868.1"/>
    </source>
</evidence>
<accession>A0ABS8UVS5</accession>
<keyword evidence="4" id="KW-1185">Reference proteome</keyword>
<reference evidence="3 4" key="1">
    <citation type="journal article" date="2021" name="BMC Genomics">
        <title>Datura genome reveals duplications of psychoactive alkaloid biosynthetic genes and high mutation rate following tissue culture.</title>
        <authorList>
            <person name="Rajewski A."/>
            <person name="Carter-House D."/>
            <person name="Stajich J."/>
            <person name="Litt A."/>
        </authorList>
    </citation>
    <scope>NUCLEOTIDE SEQUENCE [LARGE SCALE GENOMIC DNA]</scope>
    <source>
        <strain evidence="3">AR-01</strain>
    </source>
</reference>
<dbReference type="EMBL" id="JACEIK010002787">
    <property type="protein sequence ID" value="MCD9638868.1"/>
    <property type="molecule type" value="Genomic_DNA"/>
</dbReference>
<gene>
    <name evidence="3" type="ORF">HAX54_023028</name>
</gene>